<sequence>MATCWEEWLDKDWSRLGSCQGLWELFVSNPTRLSPASADPGECPCDHLVHYVFGKRRTGPKAPEDAMYFIALVLFDAHAGPDFVSGLSSNEANILLDTLVDLLSDLSPVVRHWAFKTLWRALNVYKDCVAGSADILSEPRWKAAAARSWLEDDSKRKSMRLVARSLSSATSAANVSSPSTTETKDTDPGEDATAAGAINHRDLEARSLEVAFCSFALASLIALTSKTLDASGVGPSAWVAPSDVQAIWEIILDQIQAPTPEYFVSADDHNPIAKAAAEPFGAHITSPYLLPPLLAGIALLHEAAAERAMYYKNLNLLMLQTPRNLDALIATRQWHSFIIFVLTTTSRVPDPPQLSSGATKHRDDVDTAATPTEAEKEVVTFALNLVSCAFAQTLSRKHQSLGKQLYAFANQMMQLVKWDQDARKIVRQVTLSVVRQVQNSGFWRTENEAAWEACFELARFVTAFTFFAPPEQVARRRASTDADDAASIMYADRREARWFGYRARAAAWTLAALDGSSAALWEGLTPPVQETWADIDALHIDSDSNSEDDTGSFSTDSDRDIGLVRISAVPSLVRASPRGPKAISSFHMPRASTPHSLSSSVKASHRSMKRTFSVTSPHVARLERQGSAHSVLQRRNSGFSRKNSSFGTSYALDVDGCLDILASGLQIKYAPSKASKGPALSMDLSLEDPLKQGAFGFRPESLGLEVDADGRPLDLEVIQAMAALFKAMGLHGDASDEETLRDMLFSKKERANFVRASEFCRGFRLLESALVPTGKGRAATKRSDETLRKSSAFIASFCSRDAHHLTKKALAKDIAAGLRRELGIKQAPSSSMVAVEFDTTPSNLRLERFCLDAPELVFVDDAEYPLRLDFKRPVALKSLAAKQQMARASGFAAAVAATAVLILSALVHLPFLGLFAAAAAAALLSPLESRVPAFPNTSFSSHTFIFHNDNHCKAHSGFSTISLALLTELRQRRLRRGPRQEQMQT</sequence>
<evidence type="ECO:0000256" key="2">
    <source>
        <dbReference type="SAM" id="Phobius"/>
    </source>
</evidence>
<keyword evidence="2" id="KW-0472">Membrane</keyword>
<protein>
    <submittedName>
        <fullName evidence="3">Uncharacterized protein</fullName>
    </submittedName>
</protein>
<feature type="compositionally biased region" description="Polar residues" evidence="1">
    <location>
        <begin position="170"/>
        <end position="181"/>
    </location>
</feature>
<keyword evidence="2" id="KW-0812">Transmembrane</keyword>
<feature type="transmembrane region" description="Helical" evidence="2">
    <location>
        <begin position="891"/>
        <end position="924"/>
    </location>
</feature>
<name>A0A2R5GLD7_9STRA</name>
<proteinExistence type="predicted"/>
<feature type="region of interest" description="Disordered" evidence="1">
    <location>
        <begin position="170"/>
        <end position="193"/>
    </location>
</feature>
<evidence type="ECO:0000313" key="3">
    <source>
        <dbReference type="EMBL" id="GBG31722.1"/>
    </source>
</evidence>
<dbReference type="Proteomes" id="UP000241890">
    <property type="component" value="Unassembled WGS sequence"/>
</dbReference>
<dbReference type="InterPro" id="IPR019825">
    <property type="entry name" value="Lectin_legB_Mn/Ca_BS"/>
</dbReference>
<organism evidence="3 4">
    <name type="scientific">Hondaea fermentalgiana</name>
    <dbReference type="NCBI Taxonomy" id="2315210"/>
    <lineage>
        <taxon>Eukaryota</taxon>
        <taxon>Sar</taxon>
        <taxon>Stramenopiles</taxon>
        <taxon>Bigyra</taxon>
        <taxon>Labyrinthulomycetes</taxon>
        <taxon>Thraustochytrida</taxon>
        <taxon>Thraustochytriidae</taxon>
        <taxon>Hondaea</taxon>
    </lineage>
</organism>
<evidence type="ECO:0000313" key="4">
    <source>
        <dbReference type="Proteomes" id="UP000241890"/>
    </source>
</evidence>
<evidence type="ECO:0000256" key="1">
    <source>
        <dbReference type="SAM" id="MobiDB-lite"/>
    </source>
</evidence>
<gene>
    <name evidence="3" type="ORF">FCC1311_079472</name>
</gene>
<accession>A0A2R5GLD7</accession>
<comment type="caution">
    <text evidence="3">The sequence shown here is derived from an EMBL/GenBank/DDBJ whole genome shotgun (WGS) entry which is preliminary data.</text>
</comment>
<keyword evidence="2" id="KW-1133">Transmembrane helix</keyword>
<dbReference type="InParanoid" id="A0A2R5GLD7"/>
<dbReference type="AlphaFoldDB" id="A0A2R5GLD7"/>
<reference evidence="3 4" key="1">
    <citation type="submission" date="2017-12" db="EMBL/GenBank/DDBJ databases">
        <title>Sequencing, de novo assembly and annotation of complete genome of a new Thraustochytrid species, strain FCC1311.</title>
        <authorList>
            <person name="Sedici K."/>
            <person name="Godart F."/>
            <person name="Aiese Cigliano R."/>
            <person name="Sanseverino W."/>
            <person name="Barakat M."/>
            <person name="Ortet P."/>
            <person name="Marechal E."/>
            <person name="Cagnac O."/>
            <person name="Amato A."/>
        </authorList>
    </citation>
    <scope>NUCLEOTIDE SEQUENCE [LARGE SCALE GENOMIC DNA]</scope>
</reference>
<dbReference type="EMBL" id="BEYU01000104">
    <property type="protein sequence ID" value="GBG31722.1"/>
    <property type="molecule type" value="Genomic_DNA"/>
</dbReference>
<dbReference type="PROSITE" id="PS00307">
    <property type="entry name" value="LECTIN_LEGUME_BETA"/>
    <property type="match status" value="1"/>
</dbReference>
<keyword evidence="4" id="KW-1185">Reference proteome</keyword>